<gene>
    <name evidence="6" type="ORF">SAMN04488548_134909</name>
</gene>
<evidence type="ECO:0000259" key="5">
    <source>
        <dbReference type="Pfam" id="PF21077"/>
    </source>
</evidence>
<sequence length="1586" mass="174276">MTSIGDVTSLVPDAVNHYFRSRADGSATDSAAEQVVRHLDVATRRDPGQALVEVVIDEGGAVEIVVVNDDMPMLVEAVLATVEAHDLTIGRMDHPVMPVQRDSGGRLEAIDDVPGAGWESWIFVGGLAGHPGIDPQELRSHLLEVVSRVGDVDHDSARMRSRMTSCATDLSVAPLRESTGIGNTDRHEYAKLLEWFAGNHFHPLGYTRVGNDGTGEGDERLGVWRTDSINRDFPSVTARPLLPRASRVFVATGIQRSNFPVLLQVPAFDSHGDHDGEHRFLGTLTSSGLHQTVLDVPVLRTKVHDVLARAGVDEDSFAGQSMIELLQNYPLVEMFASTTGELTRRVTEMLDAVATRSLRLFVRTNLDGKTAIALIYLPRDRYNTQSRLALEHALMGELHGSALEYTARVSEMPLALLQVLVCIDPATASGLGSVDTGSPAHARMQAALAAAIRSWDERIRELAANIGDRLDSLDGGPELLLRQLPSLSDDYKELREPQDAVEDLIRVVALEPGALEVTLDATEERGPGGHARWRFTLYLCGASATLTDVLPVLHSLGLDALEEHPYEIRRADDTVCWAYEFIVQLAAGMSVDLDHIDDLEDRFTEGFRQIWLAAADVDDYNELIIRCGLQWRSAAMLRAYGQYLRQCGFSYSTAHVANVLGRHLQITRGLVDLFVASFDPSAADPERRESVSERLHADIGTVLSLDADRIVSAFAAVMTATSRTNYFVRVGGRDGEYCPVISFKLRPREIPQTPEPRPLHEIFVYSPRVEGVHLRFGAVARGGLRWSDRKEDFRTEILGLVKAQAVKNAVIVPLGAKGGFIVKRPPAPTGDPGADRDAHREEGITCYRQFIAGLLDITDNIDRTTGEIIPARDVVRLDSDDTYLVVAADKGTAAFSDIANEVSKSYDFWLGDAFASGGSAGYDHKAMGITARGAWESVKRHFREMDVDTQSQDFTVAGIGDMSGDVFGNGMLLSEHIRLVAAFDHRHIFIDPDPVADRSYAERRRLFELPRSSWADYDADLISAGGGVWSRDRKSIPVSAEMAAALGIDEGVAELSPPDLIRAVLLAPVDLLWNGGIGTYVKASTESHGEVGDKSNDAIRVDGDQVRAKVIGEGGNLGVTERGRIEFDLAGGRINTDALDNSAGVDCSDHEVNIKILLDSAVSTGVLEPGDRDPLLESMTEDVADLVLADNISQNAELGFCRTFELKRVEVHARMLDKLSRERGIDLRLEALPEPRELRKRFDGELHRGLTSPEFATLMAHVKLEAKSDLLASDLPDNDVFAQRVARYFPEALREKCDDAIAGHRLRRQIVATTLVNDVIAHAGMTHLFRLGEGSGCTTEEGVRAYVVSNEIFGMSDVFERIRHSPAPVEVVDEMMLYARRLVFRASRWLLAFRPQPLAMAAEVTRYTGRVTRLSDVAGAWFGESSRRDIADRARTYIDQGVPEDLAQTVAASLHRFCLLDIIDAAEIADRAPEEAGELYFAVMEHFGLEGLLTAVSTLDYGDRWHALARLALRDDMHGALRALTLKILEVSEPDESSADKIAEWESSHSNRLNRVRTVLEEIEETGTLDLATLSVAARQLRSVIR</sequence>
<evidence type="ECO:0000259" key="3">
    <source>
        <dbReference type="Pfam" id="PF21075"/>
    </source>
</evidence>
<dbReference type="InterPro" id="IPR046346">
    <property type="entry name" value="Aminoacid_DH-like_N_sf"/>
</dbReference>
<dbReference type="Pfam" id="PF21074">
    <property type="entry name" value="GDH_C"/>
    <property type="match status" value="1"/>
</dbReference>
<dbReference type="GO" id="GO:0004352">
    <property type="term" value="F:glutamate dehydrogenase (NAD+) activity"/>
    <property type="evidence" value="ECO:0007669"/>
    <property type="project" value="InterPro"/>
</dbReference>
<dbReference type="GO" id="GO:0004069">
    <property type="term" value="F:L-aspartate:2-oxoglutarate aminotransferase activity"/>
    <property type="evidence" value="ECO:0007669"/>
    <property type="project" value="InterPro"/>
</dbReference>
<evidence type="ECO:0000259" key="4">
    <source>
        <dbReference type="Pfam" id="PF21076"/>
    </source>
</evidence>
<dbReference type="InterPro" id="IPR049064">
    <property type="entry name" value="NAD_Glu_DH_ACT3"/>
</dbReference>
<dbReference type="Pfam" id="PF21076">
    <property type="entry name" value="GDH_ACT2"/>
    <property type="match status" value="1"/>
</dbReference>
<feature type="domain" description="NAD-glutamate dehydrogenase catalytic" evidence="1">
    <location>
        <begin position="696"/>
        <end position="1198"/>
    </location>
</feature>
<protein>
    <submittedName>
        <fullName evidence="6">Glutamate dehydrogenase</fullName>
    </submittedName>
</protein>
<dbReference type="PIRSF" id="PIRSF036761">
    <property type="entry name" value="GDH_Mll4104"/>
    <property type="match status" value="1"/>
</dbReference>
<dbReference type="InterPro" id="IPR049062">
    <property type="entry name" value="NAD_Glu_DH_ACT2"/>
</dbReference>
<dbReference type="InterPro" id="IPR024727">
    <property type="entry name" value="NAD_Glu_DH_N_ACT1"/>
</dbReference>
<feature type="domain" description="NAD-glutamate dehydrogenase ACT3" evidence="5">
    <location>
        <begin position="530"/>
        <end position="595"/>
    </location>
</feature>
<dbReference type="InterPro" id="IPR049059">
    <property type="entry name" value="NAD_Glu_DH_HM1"/>
</dbReference>
<evidence type="ECO:0000313" key="6">
    <source>
        <dbReference type="EMBL" id="SDU39809.1"/>
    </source>
</evidence>
<dbReference type="GO" id="GO:0006538">
    <property type="term" value="P:L-glutamate catabolic process"/>
    <property type="evidence" value="ECO:0007669"/>
    <property type="project" value="InterPro"/>
</dbReference>
<accession>A0A1H2I6S5</accession>
<evidence type="ECO:0000313" key="7">
    <source>
        <dbReference type="Proteomes" id="UP000183180"/>
    </source>
</evidence>
<dbReference type="PANTHER" id="PTHR43403">
    <property type="entry name" value="NAD-SPECIFIC GLUTAMATE DEHYDROGENASE"/>
    <property type="match status" value="1"/>
</dbReference>
<dbReference type="InterPro" id="IPR007780">
    <property type="entry name" value="NAD_Glu_DH_bac"/>
</dbReference>
<reference evidence="6 7" key="1">
    <citation type="submission" date="2016-10" db="EMBL/GenBank/DDBJ databases">
        <authorList>
            <person name="de Groot N.N."/>
        </authorList>
    </citation>
    <scope>NUCLEOTIDE SEQUENCE [LARGE SCALE GENOMIC DNA]</scope>
    <source>
        <strain evidence="6 7">DSM 44215</strain>
    </source>
</reference>
<proteinExistence type="predicted"/>
<dbReference type="InterPro" id="IPR028971">
    <property type="entry name" value="NAD-GDH_cat"/>
</dbReference>
<dbReference type="Pfam" id="PF21073">
    <property type="entry name" value="GDH_HM1"/>
    <property type="match status" value="1"/>
</dbReference>
<dbReference type="Pfam" id="PF21078">
    <property type="entry name" value="GDH_HM3"/>
    <property type="match status" value="1"/>
</dbReference>
<dbReference type="STRING" id="158898.SAMN04488548_134909"/>
<dbReference type="Proteomes" id="UP000183180">
    <property type="component" value="Unassembled WGS sequence"/>
</dbReference>
<dbReference type="Pfam" id="PF21075">
    <property type="entry name" value="GDH_ACT1"/>
    <property type="match status" value="1"/>
</dbReference>
<dbReference type="InterPro" id="IPR049056">
    <property type="entry name" value="NAD_Glu_DH_HM3"/>
</dbReference>
<evidence type="ECO:0000259" key="1">
    <source>
        <dbReference type="Pfam" id="PF05088"/>
    </source>
</evidence>
<dbReference type="Pfam" id="PF05088">
    <property type="entry name" value="Bac_GDH_CD"/>
    <property type="match status" value="1"/>
</dbReference>
<organism evidence="6 7">
    <name type="scientific">Gordonia westfalica</name>
    <dbReference type="NCBI Taxonomy" id="158898"/>
    <lineage>
        <taxon>Bacteria</taxon>
        <taxon>Bacillati</taxon>
        <taxon>Actinomycetota</taxon>
        <taxon>Actinomycetes</taxon>
        <taxon>Mycobacteriales</taxon>
        <taxon>Gordoniaceae</taxon>
        <taxon>Gordonia</taxon>
    </lineage>
</organism>
<dbReference type="SUPFAM" id="SSF53223">
    <property type="entry name" value="Aminoacid dehydrogenase-like, N-terminal domain"/>
    <property type="match status" value="1"/>
</dbReference>
<dbReference type="Gene3D" id="3.40.50.720">
    <property type="entry name" value="NAD(P)-binding Rossmann-like Domain"/>
    <property type="match status" value="1"/>
</dbReference>
<dbReference type="PANTHER" id="PTHR43403:SF1">
    <property type="entry name" value="NAD-SPECIFIC GLUTAMATE DEHYDROGENASE"/>
    <property type="match status" value="1"/>
</dbReference>
<dbReference type="InterPro" id="IPR036291">
    <property type="entry name" value="NAD(P)-bd_dom_sf"/>
</dbReference>
<name>A0A1H2I6S5_9ACTN</name>
<feature type="domain" description="NAD-glutamate dehydrogenase ACT2" evidence="4">
    <location>
        <begin position="359"/>
        <end position="456"/>
    </location>
</feature>
<dbReference type="SUPFAM" id="SSF51735">
    <property type="entry name" value="NAD(P)-binding Rossmann-fold domains"/>
    <property type="match status" value="1"/>
</dbReference>
<dbReference type="InterPro" id="IPR048381">
    <property type="entry name" value="GDH_C"/>
</dbReference>
<dbReference type="EMBL" id="FNLM01000034">
    <property type="protein sequence ID" value="SDU39809.1"/>
    <property type="molecule type" value="Genomic_DNA"/>
</dbReference>
<evidence type="ECO:0000259" key="2">
    <source>
        <dbReference type="Pfam" id="PF21074"/>
    </source>
</evidence>
<feature type="domain" description="NAD-glutamate dehydrogenase N-terminal ACT1" evidence="3">
    <location>
        <begin position="29"/>
        <end position="123"/>
    </location>
</feature>
<feature type="domain" description="NAD-specific glutamate dehydrogenase C-terminal" evidence="2">
    <location>
        <begin position="1248"/>
        <end position="1582"/>
    </location>
</feature>
<dbReference type="Pfam" id="PF21077">
    <property type="entry name" value="GDH_ACT3"/>
    <property type="match status" value="1"/>
</dbReference>